<protein>
    <submittedName>
        <fullName evidence="1">Uncharacterized protein</fullName>
    </submittedName>
</protein>
<sequence length="227" mass="25681">MDKLYLLATNGFISDNSVSTVIYELAPTVRMMTYTIGHITFHPGNFMVTPDGQRFYFSDIFHHTIYTAESGQEAKVFTPFTPDKENVKLAAVANDGKMFVLDVSKQAIFELQESGNLRYIAPIDIKEEILRVYEDNGTFYVEGKQQIWEVKITGETHPYVGLKDVSAYNTGLYLPKTNTYDTSAYANMGAAFGLMLSFNVFAINEHGNVVMYDGAYHLLRRINLYAQ</sequence>
<reference evidence="1 2" key="1">
    <citation type="submission" date="2019-10" db="EMBL/GenBank/DDBJ databases">
        <title>Description of Paenibacillus pedi sp. nov.</title>
        <authorList>
            <person name="Carlier A."/>
            <person name="Qi S."/>
        </authorList>
    </citation>
    <scope>NUCLEOTIDE SEQUENCE [LARGE SCALE GENOMIC DNA]</scope>
    <source>
        <strain evidence="1 2">LMG 31457</strain>
    </source>
</reference>
<keyword evidence="2" id="KW-1185">Reference proteome</keyword>
<name>A0ABX1ZXZ0_9BACL</name>
<dbReference type="Proteomes" id="UP000618579">
    <property type="component" value="Unassembled WGS sequence"/>
</dbReference>
<dbReference type="EMBL" id="WHNZ01000086">
    <property type="protein sequence ID" value="NOV04776.1"/>
    <property type="molecule type" value="Genomic_DNA"/>
</dbReference>
<organism evidence="1 2">
    <name type="scientific">Paenibacillus planticolens</name>
    <dbReference type="NCBI Taxonomy" id="2654976"/>
    <lineage>
        <taxon>Bacteria</taxon>
        <taxon>Bacillati</taxon>
        <taxon>Bacillota</taxon>
        <taxon>Bacilli</taxon>
        <taxon>Bacillales</taxon>
        <taxon>Paenibacillaceae</taxon>
        <taxon>Paenibacillus</taxon>
    </lineage>
</organism>
<gene>
    <name evidence="1" type="ORF">GC097_32930</name>
</gene>
<evidence type="ECO:0000313" key="2">
    <source>
        <dbReference type="Proteomes" id="UP000618579"/>
    </source>
</evidence>
<dbReference type="RefSeq" id="WP_171687578.1">
    <property type="nucleotide sequence ID" value="NZ_WHNZ01000086.1"/>
</dbReference>
<comment type="caution">
    <text evidence="1">The sequence shown here is derived from an EMBL/GenBank/DDBJ whole genome shotgun (WGS) entry which is preliminary data.</text>
</comment>
<accession>A0ABX1ZXZ0</accession>
<proteinExistence type="predicted"/>
<evidence type="ECO:0000313" key="1">
    <source>
        <dbReference type="EMBL" id="NOV04776.1"/>
    </source>
</evidence>
<dbReference type="SUPFAM" id="SSF101898">
    <property type="entry name" value="NHL repeat"/>
    <property type="match status" value="1"/>
</dbReference>